<keyword evidence="1" id="KW-1133">Transmembrane helix</keyword>
<evidence type="ECO:0000256" key="1">
    <source>
        <dbReference type="SAM" id="Phobius"/>
    </source>
</evidence>
<gene>
    <name evidence="2" type="ORF">BBG48_001055</name>
</gene>
<sequence length="74" mass="9103">MKKKIYEYIILVSMFLLGMYFSRYTNQRFMYVTLIVNFMLMYFFKNRKEIYVYNALNIVNSFLLGVLFKFAFLS</sequence>
<feature type="transmembrane region" description="Helical" evidence="1">
    <location>
        <begin position="51"/>
        <end position="72"/>
    </location>
</feature>
<keyword evidence="1" id="KW-0472">Membrane</keyword>
<evidence type="ECO:0000313" key="2">
    <source>
        <dbReference type="EMBL" id="RDY22334.1"/>
    </source>
</evidence>
<dbReference type="EMBL" id="MBEW02000001">
    <property type="protein sequence ID" value="RDY22334.1"/>
    <property type="molecule type" value="Genomic_DNA"/>
</dbReference>
<proteinExistence type="predicted"/>
<protein>
    <submittedName>
        <fullName evidence="2">Uncharacterized protein</fullName>
    </submittedName>
</protein>
<dbReference type="Proteomes" id="UP000093352">
    <property type="component" value="Unassembled WGS sequence"/>
</dbReference>
<feature type="transmembrane region" description="Helical" evidence="1">
    <location>
        <begin position="28"/>
        <end position="44"/>
    </location>
</feature>
<evidence type="ECO:0000313" key="3">
    <source>
        <dbReference type="Proteomes" id="UP000093352"/>
    </source>
</evidence>
<reference evidence="2 3" key="1">
    <citation type="journal article" date="2016" name="Genome Announc.">
        <title>Draft Genome Sequence of Criibacterium bergeronii gen. nov., sp. nov., Strain CCRI-22567T, Isolated from a Vaginal Sample from a Woman with Bacterial Vaginosis.</title>
        <authorList>
            <person name="Maheux A.F."/>
            <person name="Berube E."/>
            <person name="Boudreau D.K."/>
            <person name="Raymond F."/>
            <person name="Corbeil J."/>
            <person name="Roy P.H."/>
            <person name="Boissinot M."/>
            <person name="Omar R.F."/>
        </authorList>
    </citation>
    <scope>NUCLEOTIDE SEQUENCE [LARGE SCALE GENOMIC DNA]</scope>
    <source>
        <strain evidence="2 3">CCRI-22567</strain>
    </source>
</reference>
<keyword evidence="3" id="KW-1185">Reference proteome</keyword>
<dbReference type="AlphaFoldDB" id="A0A371IPB8"/>
<comment type="caution">
    <text evidence="2">The sequence shown here is derived from an EMBL/GenBank/DDBJ whole genome shotgun (WGS) entry which is preliminary data.</text>
</comment>
<organism evidence="2 3">
    <name type="scientific">Criibacterium bergeronii</name>
    <dbReference type="NCBI Taxonomy" id="1871336"/>
    <lineage>
        <taxon>Bacteria</taxon>
        <taxon>Bacillati</taxon>
        <taxon>Bacillota</taxon>
        <taxon>Clostridia</taxon>
        <taxon>Peptostreptococcales</taxon>
        <taxon>Filifactoraceae</taxon>
        <taxon>Criibacterium</taxon>
    </lineage>
</organism>
<accession>A0A371IPB8</accession>
<name>A0A371IPB8_9FIRM</name>
<feature type="transmembrane region" description="Helical" evidence="1">
    <location>
        <begin position="5"/>
        <end position="22"/>
    </location>
</feature>
<keyword evidence="1" id="KW-0812">Transmembrane</keyword>